<comment type="caution">
    <text evidence="2">The sequence shown here is derived from an EMBL/GenBank/DDBJ whole genome shotgun (WGS) entry which is preliminary data.</text>
</comment>
<feature type="non-terminal residue" evidence="2">
    <location>
        <position position="168"/>
    </location>
</feature>
<accession>A0A7J6URC6</accession>
<evidence type="ECO:0000313" key="2">
    <source>
        <dbReference type="EMBL" id="KAF4759538.1"/>
    </source>
</evidence>
<evidence type="ECO:0000313" key="3">
    <source>
        <dbReference type="Proteomes" id="UP000553632"/>
    </source>
</evidence>
<gene>
    <name evidence="2" type="ORF">FOZ63_015201</name>
</gene>
<reference evidence="2 3" key="1">
    <citation type="submission" date="2020-04" db="EMBL/GenBank/DDBJ databases">
        <title>Perkinsus olseni comparative genomics.</title>
        <authorList>
            <person name="Bogema D.R."/>
        </authorList>
    </citation>
    <scope>NUCLEOTIDE SEQUENCE [LARGE SCALE GENOMIC DNA]</scope>
    <source>
        <strain evidence="2 3">ATCC PRA-207</strain>
    </source>
</reference>
<sequence>RLFVSSLSRMSKLKATAVEEPSLDRSARSREDEEDRSSTSRSSGRVPHYSTHGHQHHRFPTKSLSGYADVAPIGEWEKEPKYRTKSEMLHQRRANLIPDISYDVDGDGVVGARDYFIAKNFDEDRDGRLNRKERQWCMEALSKGWLDRFSFGHDQAGSKRPFAVQQRR</sequence>
<protein>
    <recommendedName>
        <fullName evidence="4">EF-hand domain-containing protein</fullName>
    </recommendedName>
</protein>
<name>A0A7J6URC6_PEROL</name>
<organism evidence="2 3">
    <name type="scientific">Perkinsus olseni</name>
    <name type="common">Perkinsus atlanticus</name>
    <dbReference type="NCBI Taxonomy" id="32597"/>
    <lineage>
        <taxon>Eukaryota</taxon>
        <taxon>Sar</taxon>
        <taxon>Alveolata</taxon>
        <taxon>Perkinsozoa</taxon>
        <taxon>Perkinsea</taxon>
        <taxon>Perkinsida</taxon>
        <taxon>Perkinsidae</taxon>
        <taxon>Perkinsus</taxon>
    </lineage>
</organism>
<dbReference type="EMBL" id="JABANO010000066">
    <property type="protein sequence ID" value="KAF4759538.1"/>
    <property type="molecule type" value="Genomic_DNA"/>
</dbReference>
<feature type="region of interest" description="Disordered" evidence="1">
    <location>
        <begin position="13"/>
        <end position="65"/>
    </location>
</feature>
<proteinExistence type="predicted"/>
<feature type="compositionally biased region" description="Basic and acidic residues" evidence="1">
    <location>
        <begin position="22"/>
        <end position="31"/>
    </location>
</feature>
<feature type="compositionally biased region" description="Basic residues" evidence="1">
    <location>
        <begin position="51"/>
        <end position="60"/>
    </location>
</feature>
<evidence type="ECO:0000256" key="1">
    <source>
        <dbReference type="SAM" id="MobiDB-lite"/>
    </source>
</evidence>
<dbReference type="AlphaFoldDB" id="A0A7J6URC6"/>
<evidence type="ECO:0008006" key="4">
    <source>
        <dbReference type="Google" id="ProtNLM"/>
    </source>
</evidence>
<keyword evidence="3" id="KW-1185">Reference proteome</keyword>
<dbReference type="Proteomes" id="UP000553632">
    <property type="component" value="Unassembled WGS sequence"/>
</dbReference>
<feature type="non-terminal residue" evidence="2">
    <location>
        <position position="1"/>
    </location>
</feature>